<proteinExistence type="predicted"/>
<dbReference type="GO" id="GO:0008643">
    <property type="term" value="P:carbohydrate transport"/>
    <property type="evidence" value="ECO:0007669"/>
    <property type="project" value="InterPro"/>
</dbReference>
<keyword evidence="2" id="KW-1185">Reference proteome</keyword>
<dbReference type="AlphaFoldDB" id="A0A9X1WA47"/>
<name>A0A9X1WA47_9VIBR</name>
<organism evidence="1 2">
    <name type="scientific">Vibrio gelatinilyticus</name>
    <dbReference type="NCBI Taxonomy" id="2893468"/>
    <lineage>
        <taxon>Bacteria</taxon>
        <taxon>Pseudomonadati</taxon>
        <taxon>Pseudomonadota</taxon>
        <taxon>Gammaproteobacteria</taxon>
        <taxon>Vibrionales</taxon>
        <taxon>Vibrionaceae</taxon>
        <taxon>Vibrio</taxon>
    </lineage>
</organism>
<evidence type="ECO:0000313" key="1">
    <source>
        <dbReference type="EMBL" id="MCJ2376296.1"/>
    </source>
</evidence>
<dbReference type="EMBL" id="JAJNNZ010000003">
    <property type="protein sequence ID" value="MCJ2376296.1"/>
    <property type="molecule type" value="Genomic_DNA"/>
</dbReference>
<dbReference type="PROSITE" id="PS51257">
    <property type="entry name" value="PROKAR_LIPOPROTEIN"/>
    <property type="match status" value="1"/>
</dbReference>
<dbReference type="InterPro" id="IPR010794">
    <property type="entry name" value="MalM"/>
</dbReference>
<gene>
    <name evidence="1" type="ORF">LNL84_05550</name>
</gene>
<dbReference type="RefSeq" id="WP_244355736.1">
    <property type="nucleotide sequence ID" value="NZ_JAJNNZ010000003.1"/>
</dbReference>
<sequence>MIRLFVFFAAVILSGCSQLDPRGNQEGDGLGLRALQESMSCCGAHDQFPFVPLDEVVEKSVLIDLKAPSYDFATGKSFFAAFELLQTNYPLEITIISAAEESVFVPFLTVLGEDFSDLTNIYPPQIILEGRSISHPQRYVLTITVNSNETHKAKYIVLHTTKNSIETHTLRDLPKDVVAQTGQTMANSKMLLNSDIEHSAIGKIEMSVIGVTSTQLAKESVLDQSDNDSISATNIEKLQTSLTQAEKRNYGLEIIEAVKKGELNEAMRYVMNAQDTDLAQSIFTRAIKAMP</sequence>
<comment type="caution">
    <text evidence="1">The sequence shown here is derived from an EMBL/GenBank/DDBJ whole genome shotgun (WGS) entry which is preliminary data.</text>
</comment>
<evidence type="ECO:0000313" key="2">
    <source>
        <dbReference type="Proteomes" id="UP001139488"/>
    </source>
</evidence>
<protein>
    <submittedName>
        <fullName evidence="1">MalM family protein</fullName>
    </submittedName>
</protein>
<reference evidence="1" key="1">
    <citation type="submission" date="2021-11" db="EMBL/GenBank/DDBJ databases">
        <title>Vibrio ZSDE26 sp. nov. and Vibrio ZSDZ34 sp. nov., isolated from coastal seawater in Qingdao.</title>
        <authorList>
            <person name="Zhang P."/>
        </authorList>
    </citation>
    <scope>NUCLEOTIDE SEQUENCE</scope>
    <source>
        <strain evidence="1">ZSDZ34</strain>
    </source>
</reference>
<dbReference type="Pfam" id="PF07148">
    <property type="entry name" value="MalM"/>
    <property type="match status" value="1"/>
</dbReference>
<dbReference type="Proteomes" id="UP001139488">
    <property type="component" value="Unassembled WGS sequence"/>
</dbReference>
<dbReference type="GO" id="GO:0042597">
    <property type="term" value="C:periplasmic space"/>
    <property type="evidence" value="ECO:0007669"/>
    <property type="project" value="InterPro"/>
</dbReference>
<accession>A0A9X1WA47</accession>